<evidence type="ECO:0000256" key="1">
    <source>
        <dbReference type="SAM" id="MobiDB-lite"/>
    </source>
</evidence>
<evidence type="ECO:0000313" key="4">
    <source>
        <dbReference type="EMBL" id="WXA98063.1"/>
    </source>
</evidence>
<proteinExistence type="predicted"/>
<gene>
    <name evidence="4" type="ORF">LZC95_14625</name>
</gene>
<organism evidence="4 5">
    <name type="scientific">Pendulispora brunnea</name>
    <dbReference type="NCBI Taxonomy" id="2905690"/>
    <lineage>
        <taxon>Bacteria</taxon>
        <taxon>Pseudomonadati</taxon>
        <taxon>Myxococcota</taxon>
        <taxon>Myxococcia</taxon>
        <taxon>Myxococcales</taxon>
        <taxon>Sorangiineae</taxon>
        <taxon>Pendulisporaceae</taxon>
        <taxon>Pendulispora</taxon>
    </lineage>
</organism>
<dbReference type="EMBL" id="CP089982">
    <property type="protein sequence ID" value="WXA98063.1"/>
    <property type="molecule type" value="Genomic_DNA"/>
</dbReference>
<dbReference type="InterPro" id="IPR006680">
    <property type="entry name" value="Amidohydro-rel"/>
</dbReference>
<dbReference type="Gene3D" id="3.20.20.140">
    <property type="entry name" value="Metal-dependent hydrolases"/>
    <property type="match status" value="1"/>
</dbReference>
<keyword evidence="5" id="KW-1185">Reference proteome</keyword>
<dbReference type="SUPFAM" id="SSF51338">
    <property type="entry name" value="Composite domain of metallo-dependent hydrolases"/>
    <property type="match status" value="1"/>
</dbReference>
<evidence type="ECO:0000259" key="3">
    <source>
        <dbReference type="Pfam" id="PF01979"/>
    </source>
</evidence>
<accession>A0ABZ2KL64</accession>
<dbReference type="InterPro" id="IPR011059">
    <property type="entry name" value="Metal-dep_hydrolase_composite"/>
</dbReference>
<dbReference type="CDD" id="cd01299">
    <property type="entry name" value="Met_dep_hydrolase_A"/>
    <property type="match status" value="1"/>
</dbReference>
<dbReference type="InterPro" id="IPR057744">
    <property type="entry name" value="OTAase-like"/>
</dbReference>
<dbReference type="Pfam" id="PF01979">
    <property type="entry name" value="Amidohydro_1"/>
    <property type="match status" value="1"/>
</dbReference>
<dbReference type="InterPro" id="IPR032466">
    <property type="entry name" value="Metal_Hydrolase"/>
</dbReference>
<dbReference type="InterPro" id="IPR051781">
    <property type="entry name" value="Metallo-dep_Hydrolase"/>
</dbReference>
<feature type="domain" description="Amidohydrolase-related" evidence="3">
    <location>
        <begin position="140"/>
        <end position="489"/>
    </location>
</feature>
<dbReference type="RefSeq" id="WP_394848675.1">
    <property type="nucleotide sequence ID" value="NZ_CP089982.1"/>
</dbReference>
<sequence>MRPFTVLSSRSRAALLGVLSSAPFAFAAFAAFAAFFASGCGGASPAPSTPSAHGPSTTGTGAQDTVAQAPPVAAAAPVDLSTLPKQRAIVLRAARLFDGKADRVVEGGVALLVENGLITQVGKTVTAPGDAEQIDLGDSTLLPGFIDAHTHVTAEASDNFYRDSYQFLHRFPAEQAFYAGASAKKLLDAGFTTIRDLGAEELLDVGVRNAIEAGLTPGPRMLVAVHPIGATGGHADQDPYPPARIKELGVYEGICNGPESCRAAVREQVKYGADLIKVMASGGVLSLADAVDTPQLTLEELRAIVEEAHRLGKKVAAHCHGDSAAKLAVTAGVDSIEHASFLKPPTLALMKSKGTVLVPTFLAGAYTGGKLDKFPPPIQAKAKAAFAAHAQMFKDAMRAGVIVGFGTDSGVSPHGINAQEFALMTEGGMSPAAALRAATSVNATLLGISAQTGSLEKGKLADVVAVPGNPLKDIKQTEHVAFVMRAGKIYKRPERGM</sequence>
<dbReference type="Gene3D" id="2.30.40.10">
    <property type="entry name" value="Urease, subunit C, domain 1"/>
    <property type="match status" value="1"/>
</dbReference>
<dbReference type="PANTHER" id="PTHR43135">
    <property type="entry name" value="ALPHA-D-RIBOSE 1-METHYLPHOSPHONATE 5-TRIPHOSPHATE DIPHOSPHATASE"/>
    <property type="match status" value="1"/>
</dbReference>
<feature type="chain" id="PRO_5045820778" evidence="2">
    <location>
        <begin position="28"/>
        <end position="497"/>
    </location>
</feature>
<dbReference type="SUPFAM" id="SSF51556">
    <property type="entry name" value="Metallo-dependent hydrolases"/>
    <property type="match status" value="1"/>
</dbReference>
<feature type="signal peptide" evidence="2">
    <location>
        <begin position="1"/>
        <end position="27"/>
    </location>
</feature>
<reference evidence="4 5" key="1">
    <citation type="submission" date="2021-12" db="EMBL/GenBank/DDBJ databases">
        <title>Discovery of the Pendulisporaceae a myxobacterial family with distinct sporulation behavior and unique specialized metabolism.</title>
        <authorList>
            <person name="Garcia R."/>
            <person name="Popoff A."/>
            <person name="Bader C.D."/>
            <person name="Loehr J."/>
            <person name="Walesch S."/>
            <person name="Walt C."/>
            <person name="Boldt J."/>
            <person name="Bunk B."/>
            <person name="Haeckl F.J.F.P.J."/>
            <person name="Gunesch A.P."/>
            <person name="Birkelbach J."/>
            <person name="Nuebel U."/>
            <person name="Pietschmann T."/>
            <person name="Bach T."/>
            <person name="Mueller R."/>
        </authorList>
    </citation>
    <scope>NUCLEOTIDE SEQUENCE [LARGE SCALE GENOMIC DNA]</scope>
    <source>
        <strain evidence="4 5">MSr12523</strain>
    </source>
</reference>
<evidence type="ECO:0000313" key="5">
    <source>
        <dbReference type="Proteomes" id="UP001379533"/>
    </source>
</evidence>
<keyword evidence="2" id="KW-0732">Signal</keyword>
<dbReference type="Proteomes" id="UP001379533">
    <property type="component" value="Chromosome"/>
</dbReference>
<dbReference type="PANTHER" id="PTHR43135:SF3">
    <property type="entry name" value="ALPHA-D-RIBOSE 1-METHYLPHOSPHONATE 5-TRIPHOSPHATE DIPHOSPHATASE"/>
    <property type="match status" value="1"/>
</dbReference>
<protein>
    <submittedName>
        <fullName evidence="4">Amidohydrolase family protein</fullName>
    </submittedName>
</protein>
<evidence type="ECO:0000256" key="2">
    <source>
        <dbReference type="SAM" id="SignalP"/>
    </source>
</evidence>
<feature type="region of interest" description="Disordered" evidence="1">
    <location>
        <begin position="45"/>
        <end position="65"/>
    </location>
</feature>
<name>A0ABZ2KL64_9BACT</name>